<evidence type="ECO:0000313" key="1">
    <source>
        <dbReference type="EMBL" id="AXH92269.1"/>
    </source>
</evidence>
<dbReference type="AlphaFoldDB" id="A0A6N3K5M5"/>
<name>A0A6N3K5M5_9ACTN</name>
<sequence length="234" mass="27047">MMLVEPSGDYSWLFDLVASDPGTRHQALARHQAALAAASDALDEWNGLWSAHYRSRSSQARLQAAMDEAHARLRRHQGQTIDAPLGAFRDSPDDDLDRRARWAPYAVLYLQWETDHPDEWGARESSMWSRWGTKEVLLHRFRRAGVPEGVEPQLAALTLAALRRPYRCKDWMYAGLVRHFSDPLFFQEVETLTYADDPLVRLRAQFVLQVAEHPERNVTRVSWRRWLDANQLTA</sequence>
<accession>A0A6N3K5M5</accession>
<dbReference type="EMBL" id="CP031263">
    <property type="protein sequence ID" value="AXH92269.1"/>
    <property type="molecule type" value="Genomic_DNA"/>
</dbReference>
<evidence type="ECO:0000313" key="2">
    <source>
        <dbReference type="Proteomes" id="UP000253958"/>
    </source>
</evidence>
<proteinExistence type="predicted"/>
<dbReference type="Proteomes" id="UP000253958">
    <property type="component" value="Chromosome"/>
</dbReference>
<protein>
    <submittedName>
        <fullName evidence="1">Uncharacterized protein</fullName>
    </submittedName>
</protein>
<gene>
    <name evidence="1" type="ORF">DVH21_21375</name>
</gene>
<reference evidence="1 2" key="1">
    <citation type="submission" date="2018-07" db="EMBL/GenBank/DDBJ databases">
        <authorList>
            <person name="Ye Y."/>
        </authorList>
    </citation>
    <scope>NUCLEOTIDE SEQUENCE [LARGE SCALE GENOMIC DNA]</scope>
    <source>
        <strain evidence="2">H14(2018)</strain>
    </source>
</reference>
<reference evidence="1 2" key="2">
    <citation type="submission" date="2018-08" db="EMBL/GenBank/DDBJ databases">
        <title>Streptomyces kandeliansis sp. nov., an endophytic bacterium isolated from mangrove plant.</title>
        <authorList>
            <person name="Wang R."/>
        </authorList>
    </citation>
    <scope>NUCLEOTIDE SEQUENCE [LARGE SCALE GENOMIC DNA]</scope>
    <source>
        <strain evidence="2">H14(2018)</strain>
    </source>
</reference>
<organism evidence="1 2">
    <name type="scientific">Micromonospora aurantiaca</name>
    <name type="common">nom. illeg.</name>
    <dbReference type="NCBI Taxonomy" id="47850"/>
    <lineage>
        <taxon>Bacteria</taxon>
        <taxon>Bacillati</taxon>
        <taxon>Actinomycetota</taxon>
        <taxon>Actinomycetes</taxon>
        <taxon>Micromonosporales</taxon>
        <taxon>Micromonosporaceae</taxon>
        <taxon>Micromonospora</taxon>
    </lineage>
</organism>